<gene>
    <name evidence="2" type="ORF">ArV1_006</name>
</gene>
<accession>A0A0A7HEP5</accession>
<dbReference type="OrthoDB" id="21897at10239"/>
<evidence type="ECO:0000256" key="1">
    <source>
        <dbReference type="SAM" id="MobiDB-lite"/>
    </source>
</evidence>
<reference evidence="2 3" key="1">
    <citation type="submission" date="2014-10" db="EMBL/GenBank/DDBJ databases">
        <title>Genome of vB_ArtM-ArV1 - first myovirus infecting Arthrobacter sp.</title>
        <authorList>
            <person name="Simoliunas E."/>
            <person name="Kaliniene L."/>
            <person name="Stasilo M."/>
            <person name="Meskys R."/>
        </authorList>
    </citation>
    <scope>NUCLEOTIDE SEQUENCE [LARGE SCALE GENOMIC DNA]</scope>
</reference>
<protein>
    <submittedName>
        <fullName evidence="2">Uncharacterized protein</fullName>
    </submittedName>
</protein>
<keyword evidence="3" id="KW-1185">Reference proteome</keyword>
<organism evidence="2 3">
    <name type="scientific">Arthrobacter phage vB_ArtM-ArV1</name>
    <dbReference type="NCBI Taxonomy" id="1566993"/>
    <lineage>
        <taxon>Viruses</taxon>
        <taxon>Duplodnaviria</taxon>
        <taxon>Heunggongvirae</taxon>
        <taxon>Uroviricota</taxon>
        <taxon>Caudoviricetes</taxon>
        <taxon>Klausavirus</taxon>
        <taxon>Klausavirus ArV1</taxon>
    </lineage>
</organism>
<dbReference type="KEGG" id="vg:23680847"/>
<evidence type="ECO:0000313" key="2">
    <source>
        <dbReference type="EMBL" id="AIZ01694.1"/>
    </source>
</evidence>
<dbReference type="Proteomes" id="UP000031071">
    <property type="component" value="Segment"/>
</dbReference>
<dbReference type="GeneID" id="23680847"/>
<dbReference type="RefSeq" id="YP_009126040.1">
    <property type="nucleotide sequence ID" value="NC_026606.1"/>
</dbReference>
<dbReference type="EMBL" id="KM879463">
    <property type="protein sequence ID" value="AIZ01694.1"/>
    <property type="molecule type" value="Genomic_DNA"/>
</dbReference>
<evidence type="ECO:0000313" key="3">
    <source>
        <dbReference type="Proteomes" id="UP000031071"/>
    </source>
</evidence>
<sequence>MAVKRDANGRFTSSGGTKVGSRSAKLAKVKGHKKAVQDNTNARHNLAQVRKKAEKDDTRAFRRGDKAAMAKTEKHLESFRPKESKLIKEQVKLGQRGKTGQRKLLPFKPEIANKKAQVKKRRAKAGK</sequence>
<feature type="region of interest" description="Disordered" evidence="1">
    <location>
        <begin position="1"/>
        <end position="37"/>
    </location>
</feature>
<name>A0A0A7HEP5_9CAUD</name>
<proteinExistence type="predicted"/>
<feature type="compositionally biased region" description="Basic residues" evidence="1">
    <location>
        <begin position="25"/>
        <end position="34"/>
    </location>
</feature>